<reference evidence="2 3" key="1">
    <citation type="submission" date="2021-08" db="EMBL/GenBank/DDBJ databases">
        <title>WGS of actinomycetes from Thailand.</title>
        <authorList>
            <person name="Thawai C."/>
        </authorList>
    </citation>
    <scope>NUCLEOTIDE SEQUENCE [LARGE SCALE GENOMIC DNA]</scope>
    <source>
        <strain evidence="2 3">PLK6-54</strain>
    </source>
</reference>
<feature type="transmembrane region" description="Helical" evidence="1">
    <location>
        <begin position="46"/>
        <end position="65"/>
    </location>
</feature>
<keyword evidence="3" id="KW-1185">Reference proteome</keyword>
<evidence type="ECO:0000313" key="2">
    <source>
        <dbReference type="EMBL" id="MBY8881892.1"/>
    </source>
</evidence>
<keyword evidence="1" id="KW-0812">Transmembrane</keyword>
<proteinExistence type="predicted"/>
<keyword evidence="1" id="KW-1133">Transmembrane helix</keyword>
<gene>
    <name evidence="2" type="ORF">K7862_30300</name>
</gene>
<organism evidence="2 3">
    <name type="scientific">Actinacidiphila acidipaludis</name>
    <dbReference type="NCBI Taxonomy" id="2873382"/>
    <lineage>
        <taxon>Bacteria</taxon>
        <taxon>Bacillati</taxon>
        <taxon>Actinomycetota</taxon>
        <taxon>Actinomycetes</taxon>
        <taxon>Kitasatosporales</taxon>
        <taxon>Streptomycetaceae</taxon>
        <taxon>Actinacidiphila</taxon>
    </lineage>
</organism>
<dbReference type="RefSeq" id="WP_222967988.1">
    <property type="nucleotide sequence ID" value="NZ_JAINZZ010000057.1"/>
</dbReference>
<name>A0ABS7QFH2_9ACTN</name>
<evidence type="ECO:0000256" key="1">
    <source>
        <dbReference type="SAM" id="Phobius"/>
    </source>
</evidence>
<accession>A0ABS7QFH2</accession>
<sequence length="72" mass="7772">MTTAPTPNARWTKDRLGAALAATTGFFVTLPPALEVTTHLFPDYAHTTATFVGLAVATLAYRLGLRAMRRLP</sequence>
<feature type="transmembrane region" description="Helical" evidence="1">
    <location>
        <begin position="16"/>
        <end position="34"/>
    </location>
</feature>
<dbReference type="Proteomes" id="UP000778578">
    <property type="component" value="Unassembled WGS sequence"/>
</dbReference>
<protein>
    <submittedName>
        <fullName evidence="2">Uncharacterized protein</fullName>
    </submittedName>
</protein>
<keyword evidence="1" id="KW-0472">Membrane</keyword>
<dbReference type="EMBL" id="JAINZZ010000057">
    <property type="protein sequence ID" value="MBY8881892.1"/>
    <property type="molecule type" value="Genomic_DNA"/>
</dbReference>
<evidence type="ECO:0000313" key="3">
    <source>
        <dbReference type="Proteomes" id="UP000778578"/>
    </source>
</evidence>
<comment type="caution">
    <text evidence="2">The sequence shown here is derived from an EMBL/GenBank/DDBJ whole genome shotgun (WGS) entry which is preliminary data.</text>
</comment>